<dbReference type="RefSeq" id="WP_170016501.1">
    <property type="nucleotide sequence ID" value="NZ_CP012545.1"/>
</dbReference>
<dbReference type="PROSITE" id="PS51257">
    <property type="entry name" value="PROKAR_LIPOPROTEIN"/>
    <property type="match status" value="1"/>
</dbReference>
<comment type="caution">
    <text evidence="1">The sequence shown here is derived from an EMBL/GenBank/DDBJ whole genome shotgun (WGS) entry which is preliminary data.</text>
</comment>
<protein>
    <recommendedName>
        <fullName evidence="3">Lipoprotein</fullName>
    </recommendedName>
</protein>
<evidence type="ECO:0000313" key="1">
    <source>
        <dbReference type="EMBL" id="MBE3608342.1"/>
    </source>
</evidence>
<accession>A0AAW3ZU57</accession>
<name>A0AAW3ZU57_9BACT</name>
<proteinExistence type="predicted"/>
<evidence type="ECO:0008006" key="3">
    <source>
        <dbReference type="Google" id="ProtNLM"/>
    </source>
</evidence>
<dbReference type="AlphaFoldDB" id="A0AAW3ZU57"/>
<dbReference type="Proteomes" id="UP000650616">
    <property type="component" value="Unassembled WGS sequence"/>
</dbReference>
<keyword evidence="2" id="KW-1185">Reference proteome</keyword>
<reference evidence="1 2" key="1">
    <citation type="submission" date="2015-08" db="EMBL/GenBank/DDBJ databases">
        <title>Comparative genomics of the Campylobacter concisus group.</title>
        <authorList>
            <person name="Yee E."/>
            <person name="Chapman M.H."/>
            <person name="Huynh S."/>
            <person name="Bono J.L."/>
            <person name="On S.L."/>
            <person name="St Leger J."/>
            <person name="Foster G."/>
            <person name="Parker C.T."/>
            <person name="Miller W.G."/>
        </authorList>
    </citation>
    <scope>NUCLEOTIDE SEQUENCE [LARGE SCALE GENOMIC DNA]</scope>
    <source>
        <strain evidence="1 2">RM9337</strain>
    </source>
</reference>
<gene>
    <name evidence="1" type="ORF">CCAL9337_06350</name>
</gene>
<evidence type="ECO:0000313" key="2">
    <source>
        <dbReference type="Proteomes" id="UP000650616"/>
    </source>
</evidence>
<sequence>MKNFALIVFVATFLVGCANQPKTNNANDQVSYGTCKAGQNCTPVIQSCGCQRGMMQNPAMQK</sequence>
<dbReference type="EMBL" id="LIWG01000007">
    <property type="protein sequence ID" value="MBE3608342.1"/>
    <property type="molecule type" value="Genomic_DNA"/>
</dbReference>
<organism evidence="1 2">
    <name type="scientific">Campylobacter californiensis</name>
    <dbReference type="NCBI Taxonomy" id="1032243"/>
    <lineage>
        <taxon>Bacteria</taxon>
        <taxon>Pseudomonadati</taxon>
        <taxon>Campylobacterota</taxon>
        <taxon>Epsilonproteobacteria</taxon>
        <taxon>Campylobacterales</taxon>
        <taxon>Campylobacteraceae</taxon>
        <taxon>Campylobacter</taxon>
    </lineage>
</organism>